<keyword evidence="1" id="KW-0472">Membrane</keyword>
<accession>A0A2T9WKZ1</accession>
<dbReference type="EMBL" id="QEFP01000010">
    <property type="protein sequence ID" value="PVU68482.1"/>
    <property type="molecule type" value="Genomic_DNA"/>
</dbReference>
<dbReference type="Proteomes" id="UP000245509">
    <property type="component" value="Unassembled WGS sequence"/>
</dbReference>
<gene>
    <name evidence="2" type="ORF">DDW03_000105</name>
    <name evidence="3" type="ORF">DDW03_02295</name>
</gene>
<sequence>MKREKVINLLILVIAFIILVLIITIKSKIINYTNNINNNQTYVYTNPNNITIAGPYNITQLEFIPIYSNTSLYNSLNNYKYQVFIFDPTLSGYYNAEILYILIYLLKYNKNLIYACSFYYNGPGCKYFLENNSINDNYIFLYTTYNNNENLTYILPRNETLLIYLLPTNDSYGIIFNNQNNTVIIYNNNSIIAEEMAEKFILYYYGIINS</sequence>
<organism evidence="3">
    <name type="scientific">Nanobsidianus stetteri</name>
    <dbReference type="NCBI Taxonomy" id="1294122"/>
    <lineage>
        <taxon>Archaea</taxon>
        <taxon>Nanobdellota</taxon>
        <taxon>Candidatus Nanoarchaeia</taxon>
        <taxon>Nanoarchaeales</taxon>
        <taxon>Nanopusillaceae</taxon>
        <taxon>Candidatus Nanobsidianus</taxon>
    </lineage>
</organism>
<dbReference type="RefSeq" id="WP_228615031.1">
    <property type="nucleotide sequence ID" value="NZ_QEFP02000001.1"/>
</dbReference>
<keyword evidence="1" id="KW-0812">Transmembrane</keyword>
<reference evidence="2" key="2">
    <citation type="submission" date="2017-05" db="EMBL/GenBank/DDBJ databases">
        <authorList>
            <person name="Munson-Mcgee J.H."/>
        </authorList>
    </citation>
    <scope>NUCLEOTIDE SEQUENCE</scope>
    <source>
        <strain evidence="2">SCGC AB-777_F03</strain>
    </source>
</reference>
<evidence type="ECO:0000256" key="1">
    <source>
        <dbReference type="SAM" id="Phobius"/>
    </source>
</evidence>
<feature type="transmembrane region" description="Helical" evidence="1">
    <location>
        <begin position="6"/>
        <end position="25"/>
    </location>
</feature>
<proteinExistence type="predicted"/>
<reference evidence="3" key="3">
    <citation type="submission" date="2017-05" db="EMBL/GenBank/DDBJ databases">
        <authorList>
            <person name="Song R."/>
            <person name="Chenine A.L."/>
            <person name="Ruprecht R.M."/>
        </authorList>
    </citation>
    <scope>NUCLEOTIDE SEQUENCE</scope>
    <source>
        <strain evidence="3">SCGC AB-777_F03</strain>
    </source>
</reference>
<evidence type="ECO:0000313" key="2">
    <source>
        <dbReference type="EMBL" id="MCC5446813.1"/>
    </source>
</evidence>
<dbReference type="AlphaFoldDB" id="A0A2T9WKZ1"/>
<name>A0A2T9WKZ1_NANST</name>
<reference evidence="2" key="4">
    <citation type="submission" date="2021-11" db="EMBL/GenBank/DDBJ databases">
        <authorList>
            <person name="Munson-Mcgee J."/>
            <person name="Field E."/>
            <person name="Bateson M."/>
            <person name="Rooney C."/>
            <person name="Stepanauskas R."/>
            <person name="Young M."/>
        </authorList>
    </citation>
    <scope>NUCLEOTIDE SEQUENCE</scope>
    <source>
        <strain evidence="2">SCGC AB-777_F03</strain>
    </source>
</reference>
<reference evidence="3" key="1">
    <citation type="journal article" date="2015" name="Appl. Environ. Microbiol.">
        <title>Nanoarchaeota, Their Sulfolobales Host, and Nanoarchaeota Virus Distribution across Yellowstone National Park Hot Springs.</title>
        <authorList>
            <person name="Munson-McGee J.H."/>
            <person name="Field E.K."/>
            <person name="Bateson M."/>
            <person name="Rooney C."/>
            <person name="Stepanauskas R."/>
            <person name="Young M.J."/>
        </authorList>
    </citation>
    <scope>NUCLEOTIDE SEQUENCE [LARGE SCALE GENOMIC DNA]</scope>
    <source>
        <strain evidence="3">SCGC AB-777_F03</strain>
    </source>
</reference>
<comment type="caution">
    <text evidence="3">The sequence shown here is derived from an EMBL/GenBank/DDBJ whole genome shotgun (WGS) entry which is preliminary data.</text>
</comment>
<protein>
    <submittedName>
        <fullName evidence="3">Uncharacterized protein</fullName>
    </submittedName>
</protein>
<keyword evidence="1" id="KW-1133">Transmembrane helix</keyword>
<evidence type="ECO:0000313" key="3">
    <source>
        <dbReference type="EMBL" id="PVU68482.1"/>
    </source>
</evidence>
<dbReference type="EMBL" id="QEFP02000001">
    <property type="protein sequence ID" value="MCC5446813.1"/>
    <property type="molecule type" value="Genomic_DNA"/>
</dbReference>